<dbReference type="AlphaFoldDB" id="A0A852U0S1"/>
<keyword evidence="2" id="KW-1185">Reference proteome</keyword>
<evidence type="ECO:0000313" key="2">
    <source>
        <dbReference type="Proteomes" id="UP000589036"/>
    </source>
</evidence>
<dbReference type="Proteomes" id="UP000589036">
    <property type="component" value="Unassembled WGS sequence"/>
</dbReference>
<protein>
    <submittedName>
        <fullName evidence="1">Uncharacterized protein</fullName>
    </submittedName>
</protein>
<name>A0A852U0S1_9ACTN</name>
<dbReference type="EMBL" id="JACCCC010000001">
    <property type="protein sequence ID" value="NYE48593.1"/>
    <property type="molecule type" value="Genomic_DNA"/>
</dbReference>
<evidence type="ECO:0000313" key="1">
    <source>
        <dbReference type="EMBL" id="NYE48593.1"/>
    </source>
</evidence>
<sequence>MRPALVADVSEEIVDDVLGDGIEEIDQRSLSALVDVTVAVSQVASNTVAVVVAAESIREFARRVTDTVFRRTRDEPEQNLTFSLKARKKGGVVVCDIEISAEGVVSPDLDAITGFLRSAIEEQAGDHA</sequence>
<reference evidence="1 2" key="1">
    <citation type="submission" date="2020-07" db="EMBL/GenBank/DDBJ databases">
        <title>Sequencing the genomes of 1000 actinobacteria strains.</title>
        <authorList>
            <person name="Klenk H.-P."/>
        </authorList>
    </citation>
    <scope>NUCLEOTIDE SEQUENCE [LARGE SCALE GENOMIC DNA]</scope>
    <source>
        <strain evidence="1 2">CXB654</strain>
    </source>
</reference>
<dbReference type="RefSeq" id="WP_179644351.1">
    <property type="nucleotide sequence ID" value="NZ_BAAAYY010000036.1"/>
</dbReference>
<gene>
    <name evidence="1" type="ORF">HDA32_003713</name>
</gene>
<proteinExistence type="predicted"/>
<comment type="caution">
    <text evidence="1">The sequence shown here is derived from an EMBL/GenBank/DDBJ whole genome shotgun (WGS) entry which is preliminary data.</text>
</comment>
<organism evidence="1 2">
    <name type="scientific">Spinactinospora alkalitolerans</name>
    <dbReference type="NCBI Taxonomy" id="687207"/>
    <lineage>
        <taxon>Bacteria</taxon>
        <taxon>Bacillati</taxon>
        <taxon>Actinomycetota</taxon>
        <taxon>Actinomycetes</taxon>
        <taxon>Streptosporangiales</taxon>
        <taxon>Nocardiopsidaceae</taxon>
        <taxon>Spinactinospora</taxon>
    </lineage>
</organism>
<accession>A0A852U0S1</accession>